<dbReference type="GO" id="GO:0000978">
    <property type="term" value="F:RNA polymerase II cis-regulatory region sequence-specific DNA binding"/>
    <property type="evidence" value="ECO:0007669"/>
    <property type="project" value="TreeGrafter"/>
</dbReference>
<feature type="region of interest" description="Disordered" evidence="3">
    <location>
        <begin position="88"/>
        <end position="113"/>
    </location>
</feature>
<dbReference type="PROSITE" id="PS00657">
    <property type="entry name" value="FORK_HEAD_1"/>
    <property type="match status" value="1"/>
</dbReference>
<name>A0AA88XRE4_PINIB</name>
<dbReference type="InterPro" id="IPR018122">
    <property type="entry name" value="TF_fork_head_CS_1"/>
</dbReference>
<dbReference type="Pfam" id="PF00250">
    <property type="entry name" value="Forkhead"/>
    <property type="match status" value="1"/>
</dbReference>
<comment type="subcellular location">
    <subcellularLocation>
        <location evidence="2">Nucleus</location>
    </subcellularLocation>
</comment>
<dbReference type="InterPro" id="IPR036390">
    <property type="entry name" value="WH_DNA-bd_sf"/>
</dbReference>
<dbReference type="Gene3D" id="1.10.10.10">
    <property type="entry name" value="Winged helix-like DNA-binding domain superfamily/Winged helix DNA-binding domain"/>
    <property type="match status" value="1"/>
</dbReference>
<dbReference type="GO" id="GO:0005634">
    <property type="term" value="C:nucleus"/>
    <property type="evidence" value="ECO:0007669"/>
    <property type="project" value="UniProtKB-SubCell"/>
</dbReference>
<dbReference type="FunFam" id="1.10.10.10:FF:000135">
    <property type="entry name" value="forkhead box protein G1"/>
    <property type="match status" value="1"/>
</dbReference>
<dbReference type="SUPFAM" id="SSF46785">
    <property type="entry name" value="Winged helix' DNA-binding domain"/>
    <property type="match status" value="1"/>
</dbReference>
<dbReference type="PROSITE" id="PS50039">
    <property type="entry name" value="FORK_HEAD_3"/>
    <property type="match status" value="1"/>
</dbReference>
<feature type="compositionally biased region" description="Polar residues" evidence="3">
    <location>
        <begin position="228"/>
        <end position="242"/>
    </location>
</feature>
<evidence type="ECO:0000256" key="2">
    <source>
        <dbReference type="PROSITE-ProRule" id="PRU00089"/>
    </source>
</evidence>
<feature type="region of interest" description="Disordered" evidence="3">
    <location>
        <begin position="280"/>
        <end position="325"/>
    </location>
</feature>
<dbReference type="InterPro" id="IPR001766">
    <property type="entry name" value="Fork_head_dom"/>
</dbReference>
<evidence type="ECO:0000259" key="4">
    <source>
        <dbReference type="PROSITE" id="PS50039"/>
    </source>
</evidence>
<reference evidence="5" key="1">
    <citation type="submission" date="2019-08" db="EMBL/GenBank/DDBJ databases">
        <title>The improved chromosome-level genome for the pearl oyster Pinctada fucata martensii using PacBio sequencing and Hi-C.</title>
        <authorList>
            <person name="Zheng Z."/>
        </authorList>
    </citation>
    <scope>NUCLEOTIDE SEQUENCE</scope>
    <source>
        <strain evidence="5">ZZ-2019</strain>
        <tissue evidence="5">Adductor muscle</tissue>
    </source>
</reference>
<dbReference type="GO" id="GO:0000981">
    <property type="term" value="F:DNA-binding transcription factor activity, RNA polymerase II-specific"/>
    <property type="evidence" value="ECO:0007669"/>
    <property type="project" value="TreeGrafter"/>
</dbReference>
<dbReference type="EMBL" id="VSWD01000010">
    <property type="protein sequence ID" value="KAK3090263.1"/>
    <property type="molecule type" value="Genomic_DNA"/>
</dbReference>
<sequence>MDGHYVQGYYKNEPMDASVNTIQHLSDFPGNGYFNMDQMNKEGTSYQNIRQSSDDMEFVPDNHGIIGGDGKQNIDNATDEVDGDMQQLQIDASDRSEVKPSKSRRRKRPIPKGKPPYSYIALISMAICNSPERKLTLHDIYNFIMERFPYYKNHENPKGWKGSIRHNLALNDCFMKLPRRSGMKGHDWAINPEFEDMFDHGSFLRRRYRFKEGTGKKARHASAPSAFGAQSESFEHTSNIDTSSLLRHRTGMISKFHQNNYAPVMMNDVKPVWNPFIEKSSPTFRDVRSPQSFGNSSSESESPTSNPEGQLNSSGNSASPGTPQHVNGHHGFAYGFWQGAGAQNMNACAYPFNPQMTNGFGNMNFYGAYDTPTTHQKLFAPNCELESANWSPQ</sequence>
<dbReference type="PANTHER" id="PTHR11829:SF343">
    <property type="entry name" value="FORK-HEAD DOMAIN-CONTAINING PROTEIN"/>
    <property type="match status" value="1"/>
</dbReference>
<feature type="region of interest" description="Disordered" evidence="3">
    <location>
        <begin position="214"/>
        <end position="242"/>
    </location>
</feature>
<keyword evidence="6" id="KW-1185">Reference proteome</keyword>
<dbReference type="AlphaFoldDB" id="A0AA88XRE4"/>
<proteinExistence type="predicted"/>
<dbReference type="InterPro" id="IPR036388">
    <property type="entry name" value="WH-like_DNA-bd_sf"/>
</dbReference>
<dbReference type="InterPro" id="IPR050211">
    <property type="entry name" value="FOX_domain-containing"/>
</dbReference>
<feature type="domain" description="Fork-head" evidence="4">
    <location>
        <begin position="114"/>
        <end position="208"/>
    </location>
</feature>
<feature type="compositionally biased region" description="Polar residues" evidence="3">
    <location>
        <begin position="309"/>
        <end position="325"/>
    </location>
</feature>
<dbReference type="PANTHER" id="PTHR11829">
    <property type="entry name" value="FORKHEAD BOX PROTEIN"/>
    <property type="match status" value="1"/>
</dbReference>
<comment type="caution">
    <text evidence="5">The sequence shown here is derived from an EMBL/GenBank/DDBJ whole genome shotgun (WGS) entry which is preliminary data.</text>
</comment>
<feature type="compositionally biased region" description="Low complexity" evidence="3">
    <location>
        <begin position="289"/>
        <end position="308"/>
    </location>
</feature>
<evidence type="ECO:0000256" key="1">
    <source>
        <dbReference type="ARBA" id="ARBA00023125"/>
    </source>
</evidence>
<dbReference type="SMART" id="SM00339">
    <property type="entry name" value="FH"/>
    <property type="match status" value="1"/>
</dbReference>
<organism evidence="5 6">
    <name type="scientific">Pinctada imbricata</name>
    <name type="common">Atlantic pearl-oyster</name>
    <name type="synonym">Pinctada martensii</name>
    <dbReference type="NCBI Taxonomy" id="66713"/>
    <lineage>
        <taxon>Eukaryota</taxon>
        <taxon>Metazoa</taxon>
        <taxon>Spiralia</taxon>
        <taxon>Lophotrochozoa</taxon>
        <taxon>Mollusca</taxon>
        <taxon>Bivalvia</taxon>
        <taxon>Autobranchia</taxon>
        <taxon>Pteriomorphia</taxon>
        <taxon>Pterioida</taxon>
        <taxon>Pterioidea</taxon>
        <taxon>Pteriidae</taxon>
        <taxon>Pinctada</taxon>
    </lineage>
</organism>
<evidence type="ECO:0000313" key="5">
    <source>
        <dbReference type="EMBL" id="KAK3090263.1"/>
    </source>
</evidence>
<keyword evidence="2" id="KW-0539">Nucleus</keyword>
<dbReference type="GO" id="GO:0030154">
    <property type="term" value="P:cell differentiation"/>
    <property type="evidence" value="ECO:0007669"/>
    <property type="project" value="TreeGrafter"/>
</dbReference>
<evidence type="ECO:0000256" key="3">
    <source>
        <dbReference type="SAM" id="MobiDB-lite"/>
    </source>
</evidence>
<feature type="DNA-binding region" description="Fork-head" evidence="2">
    <location>
        <begin position="114"/>
        <end position="208"/>
    </location>
</feature>
<accession>A0AA88XRE4</accession>
<feature type="compositionally biased region" description="Basic residues" evidence="3">
    <location>
        <begin position="101"/>
        <end position="111"/>
    </location>
</feature>
<dbReference type="Proteomes" id="UP001186944">
    <property type="component" value="Unassembled WGS sequence"/>
</dbReference>
<protein>
    <recommendedName>
        <fullName evidence="4">Fork-head domain-containing protein</fullName>
    </recommendedName>
</protein>
<evidence type="ECO:0000313" key="6">
    <source>
        <dbReference type="Proteomes" id="UP001186944"/>
    </source>
</evidence>
<dbReference type="GO" id="GO:0009653">
    <property type="term" value="P:anatomical structure morphogenesis"/>
    <property type="evidence" value="ECO:0007669"/>
    <property type="project" value="TreeGrafter"/>
</dbReference>
<gene>
    <name evidence="5" type="ORF">FSP39_010494</name>
</gene>
<dbReference type="PRINTS" id="PR00053">
    <property type="entry name" value="FORKHEAD"/>
</dbReference>
<keyword evidence="1 2" id="KW-0238">DNA-binding</keyword>